<keyword evidence="1" id="KW-0732">Signal</keyword>
<gene>
    <name evidence="2" type="ORF">TrCOL_g11960</name>
</gene>
<feature type="chain" id="PRO_5040881017" evidence="1">
    <location>
        <begin position="17"/>
        <end position="231"/>
    </location>
</feature>
<reference evidence="3" key="1">
    <citation type="journal article" date="2023" name="Commun. Biol.">
        <title>Genome analysis of Parmales, the sister group of diatoms, reveals the evolutionary specialization of diatoms from phago-mixotrophs to photoautotrophs.</title>
        <authorList>
            <person name="Ban H."/>
            <person name="Sato S."/>
            <person name="Yoshikawa S."/>
            <person name="Yamada K."/>
            <person name="Nakamura Y."/>
            <person name="Ichinomiya M."/>
            <person name="Sato N."/>
            <person name="Blanc-Mathieu R."/>
            <person name="Endo H."/>
            <person name="Kuwata A."/>
            <person name="Ogata H."/>
        </authorList>
    </citation>
    <scope>NUCLEOTIDE SEQUENCE [LARGE SCALE GENOMIC DNA]</scope>
</reference>
<protein>
    <submittedName>
        <fullName evidence="2">Uncharacterized protein</fullName>
    </submittedName>
</protein>
<dbReference type="EMBL" id="BRYA01000499">
    <property type="protein sequence ID" value="GMI19713.1"/>
    <property type="molecule type" value="Genomic_DNA"/>
</dbReference>
<organism evidence="2 3">
    <name type="scientific">Triparma columacea</name>
    <dbReference type="NCBI Taxonomy" id="722753"/>
    <lineage>
        <taxon>Eukaryota</taxon>
        <taxon>Sar</taxon>
        <taxon>Stramenopiles</taxon>
        <taxon>Ochrophyta</taxon>
        <taxon>Bolidophyceae</taxon>
        <taxon>Parmales</taxon>
        <taxon>Triparmaceae</taxon>
        <taxon>Triparma</taxon>
    </lineage>
</organism>
<name>A0A9W7FVF2_9STRA</name>
<dbReference type="OrthoDB" id="196000at2759"/>
<accession>A0A9W7FVF2</accession>
<evidence type="ECO:0000313" key="3">
    <source>
        <dbReference type="Proteomes" id="UP001165065"/>
    </source>
</evidence>
<dbReference type="Proteomes" id="UP001165065">
    <property type="component" value="Unassembled WGS sequence"/>
</dbReference>
<feature type="signal peptide" evidence="1">
    <location>
        <begin position="1"/>
        <end position="16"/>
    </location>
</feature>
<evidence type="ECO:0000313" key="2">
    <source>
        <dbReference type="EMBL" id="GMI19713.1"/>
    </source>
</evidence>
<keyword evidence="3" id="KW-1185">Reference proteome</keyword>
<dbReference type="AlphaFoldDB" id="A0A9W7FVF2"/>
<sequence>MVRVTLLAFLLPLITAYSFPKVPSKIDARNHAASTAADMSRQISLSRRQVFVTTTVATMAAACFPQASLATGNEKVEFASERYVPRIKAGAKAYKKELYSAVGSGDMRALAVVVAEPRKKSKEDKAKADGGFAERAASAGVFSDARVLTAMDLYAAAFSDRAESEKTRAMKKEVATLRSIVAEYRTMSSSGGKKGGSRAKELYKEGGDAFNRYVYAANLGLNIKFEKLDYL</sequence>
<comment type="caution">
    <text evidence="2">The sequence shown here is derived from an EMBL/GenBank/DDBJ whole genome shotgun (WGS) entry which is preliminary data.</text>
</comment>
<proteinExistence type="predicted"/>
<evidence type="ECO:0000256" key="1">
    <source>
        <dbReference type="SAM" id="SignalP"/>
    </source>
</evidence>